<sequence>MQKSKKLLQVGWMRITRFSQVSEQLYLLSKNQQPFLLTTMRKTLLLFVLMLLALPSKLWAQENDYRIHAVFLYNFTKYVQWPSAGQSGDFVIGVVGNSSIYDELVKITNGKMAGTQKIVVTKFKSADAITNCQMLFVSSQVNFENVQSKLAGKPVLVITEKPGLAQKGSNINFVIKENKWRFELNENSTRQAGLKVSAELSKLAISV</sequence>
<dbReference type="Pfam" id="PF13689">
    <property type="entry name" value="DUF4154"/>
    <property type="match status" value="1"/>
</dbReference>
<organism evidence="1 2">
    <name type="scientific">Xanthocytophaga flava</name>
    <dbReference type="NCBI Taxonomy" id="3048013"/>
    <lineage>
        <taxon>Bacteria</taxon>
        <taxon>Pseudomonadati</taxon>
        <taxon>Bacteroidota</taxon>
        <taxon>Cytophagia</taxon>
        <taxon>Cytophagales</taxon>
        <taxon>Rhodocytophagaceae</taxon>
        <taxon>Xanthocytophaga</taxon>
    </lineage>
</organism>
<reference evidence="1" key="1">
    <citation type="submission" date="2023-05" db="EMBL/GenBank/DDBJ databases">
        <authorList>
            <person name="Zhang X."/>
        </authorList>
    </citation>
    <scope>NUCLEOTIDE SEQUENCE</scope>
    <source>
        <strain evidence="1">YF14B1</strain>
    </source>
</reference>
<comment type="caution">
    <text evidence="1">The sequence shown here is derived from an EMBL/GenBank/DDBJ whole genome shotgun (WGS) entry which is preliminary data.</text>
</comment>
<gene>
    <name evidence="1" type="ORF">QNI16_18020</name>
</gene>
<proteinExistence type="predicted"/>
<dbReference type="Proteomes" id="UP001241110">
    <property type="component" value="Unassembled WGS sequence"/>
</dbReference>
<accession>A0AAE3QTK9</accession>
<evidence type="ECO:0000313" key="1">
    <source>
        <dbReference type="EMBL" id="MDJ1482408.1"/>
    </source>
</evidence>
<dbReference type="AlphaFoldDB" id="A0AAE3QTK9"/>
<protein>
    <submittedName>
        <fullName evidence="1">YfiR family protein</fullName>
    </submittedName>
</protein>
<dbReference type="EMBL" id="JASJOS010000007">
    <property type="protein sequence ID" value="MDJ1482408.1"/>
    <property type="molecule type" value="Genomic_DNA"/>
</dbReference>
<evidence type="ECO:0000313" key="2">
    <source>
        <dbReference type="Proteomes" id="UP001241110"/>
    </source>
</evidence>
<name>A0AAE3QTK9_9BACT</name>
<dbReference type="InterPro" id="IPR025293">
    <property type="entry name" value="YfiR/HmsC-like"/>
</dbReference>